<dbReference type="Gene3D" id="3.40.50.1820">
    <property type="entry name" value="alpha/beta hydrolase"/>
    <property type="match status" value="1"/>
</dbReference>
<dbReference type="GO" id="GO:0016787">
    <property type="term" value="F:hydrolase activity"/>
    <property type="evidence" value="ECO:0007669"/>
    <property type="project" value="UniProtKB-KW"/>
</dbReference>
<keyword evidence="3" id="KW-1185">Reference proteome</keyword>
<protein>
    <submittedName>
        <fullName evidence="2">Alpha/beta hydrolase family protein</fullName>
        <ecNumber evidence="2">3.4.-.-</ecNumber>
    </submittedName>
</protein>
<dbReference type="EC" id="3.4.-.-" evidence="2"/>
<dbReference type="Proteomes" id="UP001597344">
    <property type="component" value="Unassembled WGS sequence"/>
</dbReference>
<evidence type="ECO:0000313" key="2">
    <source>
        <dbReference type="EMBL" id="MFD2186357.1"/>
    </source>
</evidence>
<accession>A0ABW5AV53</accession>
<sequence>MITSTKNIILQGKHQKPILADVFYFKNNKKKSVIVFCHGYKGFKDWGAWDLVAETFANAGFFFVKFNFSHNGGTVRQPIDFPDLEAFGNNTYIKELDDLETIIDWVSATDFDYKNEVDITQIVLIGHSRGGGIVTIKAAEDSRITKVITWAGVSDYKNRFPKGEAFDLWSKNGVYYIENGRTKQQMPHYFEFYTSFIENEERLTILRAVKQIKIPHLIIHGKQDPTVNVKEGENIHSWNPKSELFLVDGADHVFGAKHPWEPDDMPKHLKAITLKSIEFAIL</sequence>
<feature type="domain" description="AB hydrolase-1" evidence="1">
    <location>
        <begin position="33"/>
        <end position="152"/>
    </location>
</feature>
<dbReference type="PANTHER" id="PTHR42886">
    <property type="entry name" value="RE40534P-RELATED"/>
    <property type="match status" value="1"/>
</dbReference>
<gene>
    <name evidence="2" type="ORF">ACFSJT_06100</name>
</gene>
<name>A0ABW5AV53_9FLAO</name>
<evidence type="ECO:0000259" key="1">
    <source>
        <dbReference type="Pfam" id="PF00561"/>
    </source>
</evidence>
<evidence type="ECO:0000313" key="3">
    <source>
        <dbReference type="Proteomes" id="UP001597344"/>
    </source>
</evidence>
<dbReference type="Pfam" id="PF00561">
    <property type="entry name" value="Abhydrolase_1"/>
    <property type="match status" value="1"/>
</dbReference>
<reference evidence="3" key="1">
    <citation type="journal article" date="2019" name="Int. J. Syst. Evol. Microbiol.">
        <title>The Global Catalogue of Microorganisms (GCM) 10K type strain sequencing project: providing services to taxonomists for standard genome sequencing and annotation.</title>
        <authorList>
            <consortium name="The Broad Institute Genomics Platform"/>
            <consortium name="The Broad Institute Genome Sequencing Center for Infectious Disease"/>
            <person name="Wu L."/>
            <person name="Ma J."/>
        </authorList>
    </citation>
    <scope>NUCLEOTIDE SEQUENCE [LARGE SCALE GENOMIC DNA]</scope>
    <source>
        <strain evidence="3">DT92</strain>
    </source>
</reference>
<keyword evidence="2" id="KW-0378">Hydrolase</keyword>
<dbReference type="RefSeq" id="WP_378319332.1">
    <property type="nucleotide sequence ID" value="NZ_JBHUHY010000003.1"/>
</dbReference>
<proteinExistence type="predicted"/>
<dbReference type="SUPFAM" id="SSF53474">
    <property type="entry name" value="alpha/beta-Hydrolases"/>
    <property type="match status" value="1"/>
</dbReference>
<organism evidence="2 3">
    <name type="scientific">Aquimarina celericrescens</name>
    <dbReference type="NCBI Taxonomy" id="1964542"/>
    <lineage>
        <taxon>Bacteria</taxon>
        <taxon>Pseudomonadati</taxon>
        <taxon>Bacteroidota</taxon>
        <taxon>Flavobacteriia</taxon>
        <taxon>Flavobacteriales</taxon>
        <taxon>Flavobacteriaceae</taxon>
        <taxon>Aquimarina</taxon>
    </lineage>
</organism>
<comment type="caution">
    <text evidence="2">The sequence shown here is derived from an EMBL/GenBank/DDBJ whole genome shotgun (WGS) entry which is preliminary data.</text>
</comment>
<dbReference type="InterPro" id="IPR029058">
    <property type="entry name" value="AB_hydrolase_fold"/>
</dbReference>
<dbReference type="EMBL" id="JBHUHY010000003">
    <property type="protein sequence ID" value="MFD2186357.1"/>
    <property type="molecule type" value="Genomic_DNA"/>
</dbReference>
<dbReference type="PANTHER" id="PTHR42886:SF53">
    <property type="entry name" value="ALPHA_BETA-HYDROLASES SUPERFAMILY PROTEIN"/>
    <property type="match status" value="1"/>
</dbReference>
<dbReference type="InterPro" id="IPR000073">
    <property type="entry name" value="AB_hydrolase_1"/>
</dbReference>